<accession>A0AAE0GXF4</accession>
<evidence type="ECO:0000259" key="8">
    <source>
        <dbReference type="Pfam" id="PF04577"/>
    </source>
</evidence>
<evidence type="ECO:0000256" key="5">
    <source>
        <dbReference type="ARBA" id="ARBA00022989"/>
    </source>
</evidence>
<evidence type="ECO:0000256" key="7">
    <source>
        <dbReference type="ARBA" id="ARBA00023180"/>
    </source>
</evidence>
<evidence type="ECO:0000256" key="6">
    <source>
        <dbReference type="ARBA" id="ARBA00023136"/>
    </source>
</evidence>
<proteinExistence type="predicted"/>
<dbReference type="InterPro" id="IPR007657">
    <property type="entry name" value="Glycosyltransferase_61"/>
</dbReference>
<gene>
    <name evidence="9" type="ORF">CYMTET_6277</name>
</gene>
<evidence type="ECO:0000256" key="3">
    <source>
        <dbReference type="ARBA" id="ARBA00022679"/>
    </source>
</evidence>
<keyword evidence="6" id="KW-0472">Membrane</keyword>
<dbReference type="AlphaFoldDB" id="A0AAE0GXF4"/>
<feature type="domain" description="Glycosyltransferase 61 catalytic" evidence="8">
    <location>
        <begin position="80"/>
        <end position="225"/>
    </location>
</feature>
<dbReference type="Proteomes" id="UP001190700">
    <property type="component" value="Unassembled WGS sequence"/>
</dbReference>
<keyword evidence="3" id="KW-0808">Transferase</keyword>
<protein>
    <recommendedName>
        <fullName evidence="8">Glycosyltransferase 61 catalytic domain-containing protein</fullName>
    </recommendedName>
</protein>
<dbReference type="GO" id="GO:0016020">
    <property type="term" value="C:membrane"/>
    <property type="evidence" value="ECO:0007669"/>
    <property type="project" value="UniProtKB-SubCell"/>
</dbReference>
<keyword evidence="7" id="KW-0325">Glycoprotein</keyword>
<sequence>MLSRVLQLKNFVDALVPFFTYLQEISEAMTVFVAPRASRLGWVGAMGVGRLHKLTDGWTLGILQAMLSHHCQEHKQVTPSDIDDGQLICGKRVDLFLYSCEDLNTSRQSSPFLTSNSLPKLREAVLLDFIFRYQVDLSARWHEADKVLFYSRKDSRRRFVTNDVEILTALTKATESPSFGQVVDLKLTGLTYEEQAYQFSAAKVFICPFGAHAVNAVFMKPGSVIFELYPGCGIDGGFAEHWAWNIT</sequence>
<dbReference type="InterPro" id="IPR049625">
    <property type="entry name" value="Glyco_transf_61_cat"/>
</dbReference>
<keyword evidence="4" id="KW-0812">Transmembrane</keyword>
<dbReference type="GO" id="GO:0016763">
    <property type="term" value="F:pentosyltransferase activity"/>
    <property type="evidence" value="ECO:0007669"/>
    <property type="project" value="UniProtKB-ARBA"/>
</dbReference>
<evidence type="ECO:0000256" key="1">
    <source>
        <dbReference type="ARBA" id="ARBA00004167"/>
    </source>
</evidence>
<keyword evidence="5" id="KW-1133">Transmembrane helix</keyword>
<dbReference type="PANTHER" id="PTHR20961:SF38">
    <property type="entry name" value="PROTEIN O-LINKED-MANNOSE BETA-1,4-N-ACETYLGLUCOSAMINYLTRANSFERASE 2"/>
    <property type="match status" value="1"/>
</dbReference>
<organism evidence="9 10">
    <name type="scientific">Cymbomonas tetramitiformis</name>
    <dbReference type="NCBI Taxonomy" id="36881"/>
    <lineage>
        <taxon>Eukaryota</taxon>
        <taxon>Viridiplantae</taxon>
        <taxon>Chlorophyta</taxon>
        <taxon>Pyramimonadophyceae</taxon>
        <taxon>Pyramimonadales</taxon>
        <taxon>Pyramimonadaceae</taxon>
        <taxon>Cymbomonas</taxon>
    </lineage>
</organism>
<evidence type="ECO:0000313" key="10">
    <source>
        <dbReference type="Proteomes" id="UP001190700"/>
    </source>
</evidence>
<comment type="caution">
    <text evidence="9">The sequence shown here is derived from an EMBL/GenBank/DDBJ whole genome shotgun (WGS) entry which is preliminary data.</text>
</comment>
<keyword evidence="2" id="KW-0328">Glycosyltransferase</keyword>
<comment type="subcellular location">
    <subcellularLocation>
        <location evidence="1">Membrane</location>
        <topology evidence="1">Single-pass membrane protein</topology>
    </subcellularLocation>
</comment>
<name>A0AAE0GXF4_9CHLO</name>
<evidence type="ECO:0000256" key="2">
    <source>
        <dbReference type="ARBA" id="ARBA00022676"/>
    </source>
</evidence>
<dbReference type="EMBL" id="LGRX02001452">
    <property type="protein sequence ID" value="KAK3286149.1"/>
    <property type="molecule type" value="Genomic_DNA"/>
</dbReference>
<dbReference type="Pfam" id="PF04577">
    <property type="entry name" value="Glyco_transf_61"/>
    <property type="match status" value="1"/>
</dbReference>
<reference evidence="9 10" key="1">
    <citation type="journal article" date="2015" name="Genome Biol. Evol.">
        <title>Comparative Genomics of a Bacterivorous Green Alga Reveals Evolutionary Causalities and Consequences of Phago-Mixotrophic Mode of Nutrition.</title>
        <authorList>
            <person name="Burns J.A."/>
            <person name="Paasch A."/>
            <person name="Narechania A."/>
            <person name="Kim E."/>
        </authorList>
    </citation>
    <scope>NUCLEOTIDE SEQUENCE [LARGE SCALE GENOMIC DNA]</scope>
    <source>
        <strain evidence="9 10">PLY_AMNH</strain>
    </source>
</reference>
<evidence type="ECO:0000313" key="9">
    <source>
        <dbReference type="EMBL" id="KAK3286149.1"/>
    </source>
</evidence>
<dbReference type="PANTHER" id="PTHR20961">
    <property type="entry name" value="GLYCOSYLTRANSFERASE"/>
    <property type="match status" value="1"/>
</dbReference>
<dbReference type="GO" id="GO:0005794">
    <property type="term" value="C:Golgi apparatus"/>
    <property type="evidence" value="ECO:0007669"/>
    <property type="project" value="UniProtKB-ARBA"/>
</dbReference>
<keyword evidence="10" id="KW-1185">Reference proteome</keyword>
<evidence type="ECO:0000256" key="4">
    <source>
        <dbReference type="ARBA" id="ARBA00022692"/>
    </source>
</evidence>